<dbReference type="SUPFAM" id="SSF53822">
    <property type="entry name" value="Periplasmic binding protein-like I"/>
    <property type="match status" value="1"/>
</dbReference>
<dbReference type="AlphaFoldDB" id="A0A9D9NDD8"/>
<gene>
    <name evidence="5" type="ORF">IAA72_06325</name>
</gene>
<dbReference type="PROSITE" id="PS00356">
    <property type="entry name" value="HTH_LACI_1"/>
    <property type="match status" value="1"/>
</dbReference>
<dbReference type="SMART" id="SM00354">
    <property type="entry name" value="HTH_LACI"/>
    <property type="match status" value="1"/>
</dbReference>
<keyword evidence="2 5" id="KW-0238">DNA-binding</keyword>
<proteinExistence type="predicted"/>
<dbReference type="InterPro" id="IPR010982">
    <property type="entry name" value="Lambda_DNA-bd_dom_sf"/>
</dbReference>
<dbReference type="CDD" id="cd01392">
    <property type="entry name" value="HTH_LacI"/>
    <property type="match status" value="1"/>
</dbReference>
<accession>A0A9D9NDD8</accession>
<evidence type="ECO:0000313" key="5">
    <source>
        <dbReference type="EMBL" id="MBO8469381.1"/>
    </source>
</evidence>
<dbReference type="Gene3D" id="3.40.50.2300">
    <property type="match status" value="1"/>
</dbReference>
<dbReference type="GO" id="GO:0003700">
    <property type="term" value="F:DNA-binding transcription factor activity"/>
    <property type="evidence" value="ECO:0007669"/>
    <property type="project" value="TreeGrafter"/>
</dbReference>
<evidence type="ECO:0000259" key="4">
    <source>
        <dbReference type="PROSITE" id="PS50932"/>
    </source>
</evidence>
<evidence type="ECO:0000256" key="3">
    <source>
        <dbReference type="ARBA" id="ARBA00023163"/>
    </source>
</evidence>
<evidence type="ECO:0000256" key="1">
    <source>
        <dbReference type="ARBA" id="ARBA00023015"/>
    </source>
</evidence>
<dbReference type="InterPro" id="IPR028082">
    <property type="entry name" value="Peripla_BP_I"/>
</dbReference>
<keyword evidence="3" id="KW-0804">Transcription</keyword>
<evidence type="ECO:0000256" key="2">
    <source>
        <dbReference type="ARBA" id="ARBA00023125"/>
    </source>
</evidence>
<dbReference type="PANTHER" id="PTHR30146">
    <property type="entry name" value="LACI-RELATED TRANSCRIPTIONAL REPRESSOR"/>
    <property type="match status" value="1"/>
</dbReference>
<evidence type="ECO:0000313" key="6">
    <source>
        <dbReference type="Proteomes" id="UP000810292"/>
    </source>
</evidence>
<dbReference type="GO" id="GO:0000976">
    <property type="term" value="F:transcription cis-regulatory region binding"/>
    <property type="evidence" value="ECO:0007669"/>
    <property type="project" value="TreeGrafter"/>
</dbReference>
<comment type="caution">
    <text evidence="5">The sequence shown here is derived from an EMBL/GenBank/DDBJ whole genome shotgun (WGS) entry which is preliminary data.</text>
</comment>
<dbReference type="InterPro" id="IPR000843">
    <property type="entry name" value="HTH_LacI"/>
</dbReference>
<feature type="domain" description="HTH lacI-type" evidence="4">
    <location>
        <begin position="5"/>
        <end position="63"/>
    </location>
</feature>
<name>A0A9D9NDD8_9SPIO</name>
<reference evidence="5" key="2">
    <citation type="journal article" date="2021" name="PeerJ">
        <title>Extensive microbial diversity within the chicken gut microbiome revealed by metagenomics and culture.</title>
        <authorList>
            <person name="Gilroy R."/>
            <person name="Ravi A."/>
            <person name="Getino M."/>
            <person name="Pursley I."/>
            <person name="Horton D.L."/>
            <person name="Alikhan N.F."/>
            <person name="Baker D."/>
            <person name="Gharbi K."/>
            <person name="Hall N."/>
            <person name="Watson M."/>
            <person name="Adriaenssens E.M."/>
            <person name="Foster-Nyarko E."/>
            <person name="Jarju S."/>
            <person name="Secka A."/>
            <person name="Antonio M."/>
            <person name="Oren A."/>
            <person name="Chaudhuri R.R."/>
            <person name="La Ragione R."/>
            <person name="Hildebrand F."/>
            <person name="Pallen M.J."/>
        </authorList>
    </citation>
    <scope>NUCLEOTIDE SEQUENCE</scope>
    <source>
        <strain evidence="5">14700</strain>
    </source>
</reference>
<reference evidence="5" key="1">
    <citation type="submission" date="2020-10" db="EMBL/GenBank/DDBJ databases">
        <authorList>
            <person name="Gilroy R."/>
        </authorList>
    </citation>
    <scope>NUCLEOTIDE SEQUENCE</scope>
    <source>
        <strain evidence="5">14700</strain>
    </source>
</reference>
<dbReference type="Pfam" id="PF00356">
    <property type="entry name" value="LacI"/>
    <property type="match status" value="1"/>
</dbReference>
<dbReference type="PANTHER" id="PTHR30146:SF109">
    <property type="entry name" value="HTH-TYPE TRANSCRIPTIONAL REGULATOR GALS"/>
    <property type="match status" value="1"/>
</dbReference>
<organism evidence="5 6">
    <name type="scientific">Candidatus Ornithospirochaeta stercoravium</name>
    <dbReference type="NCBI Taxonomy" id="2840897"/>
    <lineage>
        <taxon>Bacteria</taxon>
        <taxon>Pseudomonadati</taxon>
        <taxon>Spirochaetota</taxon>
        <taxon>Spirochaetia</taxon>
        <taxon>Spirochaetales</taxon>
        <taxon>Spirochaetaceae</taxon>
        <taxon>Spirochaetaceae incertae sedis</taxon>
        <taxon>Candidatus Ornithospirochaeta</taxon>
    </lineage>
</organism>
<dbReference type="PROSITE" id="PS50932">
    <property type="entry name" value="HTH_LACI_2"/>
    <property type="match status" value="1"/>
</dbReference>
<sequence length="317" mass="35455">MTRRVTLSDVAERAGVSRATASAVLSGKEGKSIRVSDEKRREILEAAASLGYVPNTAAQHLKRGDDNHIIAVFTYENIFPTDPKSEYYLFFAGIQQEAEKEGYDILILNNWAKDKSRSSRIRLASGAIMIGVTRDDEHITSLVKQDFPLVFVGRRQIGDNLPVHCVTFDYKPAVEAIVSHLDEKQIVYVSSKHSLAEPSADKSLFLHDYCNRNGIAVVDIVIEDEPCEEDMKRVLSSRAVIFDRLFIADLFAPVLPDRGIKCAIFEDDWTETHSTWTRWENRRLELGALAAKHLIAMLGGNEEPGESSVSIPLIIPE</sequence>
<dbReference type="EMBL" id="JADIMF010000098">
    <property type="protein sequence ID" value="MBO8469381.1"/>
    <property type="molecule type" value="Genomic_DNA"/>
</dbReference>
<protein>
    <submittedName>
        <fullName evidence="5">LacI family DNA-binding transcriptional regulator</fullName>
    </submittedName>
</protein>
<dbReference type="Proteomes" id="UP000810292">
    <property type="component" value="Unassembled WGS sequence"/>
</dbReference>
<dbReference type="Gene3D" id="1.10.260.40">
    <property type="entry name" value="lambda repressor-like DNA-binding domains"/>
    <property type="match status" value="1"/>
</dbReference>
<keyword evidence="1" id="KW-0805">Transcription regulation</keyword>
<dbReference type="SUPFAM" id="SSF47413">
    <property type="entry name" value="lambda repressor-like DNA-binding domains"/>
    <property type="match status" value="1"/>
</dbReference>